<keyword evidence="1" id="KW-0255">Endonuclease</keyword>
<dbReference type="EMBL" id="CP045423">
    <property type="protein sequence ID" value="QFU16923.1"/>
    <property type="molecule type" value="Genomic_DNA"/>
</dbReference>
<keyword evidence="1" id="KW-0540">Nuclease</keyword>
<dbReference type="KEGG" id="mico:GDR74_12205"/>
<evidence type="ECO:0000313" key="2">
    <source>
        <dbReference type="Proteomes" id="UP000325614"/>
    </source>
</evidence>
<keyword evidence="2" id="KW-1185">Reference proteome</keyword>
<accession>A0A5P9JWW1</accession>
<sequence>MEFARINVEGMNEADVRETIVRPFLHALGYAHNSPNHIRTEMTLRYSRAFLGRKKPGKDPKLEGRADYMCEVISHGRWIVEVKAADHELSLDDSEQAYTYAAHPEIAAFYYVLTNGWEFKVYRIGEPREPLLHWRLAETDERFSVIRNILGPRAIKERAKRDAIELEKPLAEGLRSRVKIVGGFLTYSDHMASNPRINSALKQIAGSRAPVIGREVTRSAEGLLRADIEIANSNSALDAIAKAAGFESYVFESAQEYVSTDREHPTIFQNIAAGEIPSGTASRHVPGVLPMQMPFSIKFTAFTEAVGFVEDNVFQGTFSILYELRSRPEELARLPVQFRAAANLLRQTQIGSAGEFQIHVV</sequence>
<evidence type="ECO:0000313" key="1">
    <source>
        <dbReference type="EMBL" id="QFU16923.1"/>
    </source>
</evidence>
<keyword evidence="1" id="KW-0378">Hydrolase</keyword>
<reference evidence="1 2" key="1">
    <citation type="submission" date="2019-10" db="EMBL/GenBank/DDBJ databases">
        <title>Isolation, Identification of Microvirga thermotolerans HR1, a novel thermophilic bacterium and Comparative Genomics of the genus Microvirga.</title>
        <authorList>
            <person name="Li J."/>
            <person name="Zhang W."/>
            <person name="Lin M."/>
            <person name="Wang J."/>
        </authorList>
    </citation>
    <scope>NUCLEOTIDE SEQUENCE [LARGE SCALE GENOMIC DNA]</scope>
    <source>
        <strain evidence="1 2">HR1</strain>
    </source>
</reference>
<dbReference type="Gene3D" id="3.90.1570.30">
    <property type="match status" value="1"/>
</dbReference>
<dbReference type="AlphaFoldDB" id="A0A5P9JWW1"/>
<dbReference type="Proteomes" id="UP000325614">
    <property type="component" value="Chromosome"/>
</dbReference>
<proteinExistence type="predicted"/>
<name>A0A5P9JWW1_9HYPH</name>
<gene>
    <name evidence="1" type="ORF">GDR74_12205</name>
</gene>
<protein>
    <submittedName>
        <fullName evidence="1">Type I restriction endonuclease subunit R</fullName>
    </submittedName>
</protein>
<dbReference type="GO" id="GO:0004519">
    <property type="term" value="F:endonuclease activity"/>
    <property type="evidence" value="ECO:0007669"/>
    <property type="project" value="UniProtKB-KW"/>
</dbReference>
<organism evidence="1 2">
    <name type="scientific">Microvirga thermotolerans</name>
    <dbReference type="NCBI Taxonomy" id="2651334"/>
    <lineage>
        <taxon>Bacteria</taxon>
        <taxon>Pseudomonadati</taxon>
        <taxon>Pseudomonadota</taxon>
        <taxon>Alphaproteobacteria</taxon>
        <taxon>Hyphomicrobiales</taxon>
        <taxon>Methylobacteriaceae</taxon>
        <taxon>Microvirga</taxon>
    </lineage>
</organism>